<dbReference type="STRING" id="426428.A0A0D2Y1T7"/>
<organism evidence="3 4">
    <name type="scientific">Fusarium oxysporum (strain Fo5176)</name>
    <name type="common">Fusarium vascular wilt</name>
    <dbReference type="NCBI Taxonomy" id="660025"/>
    <lineage>
        <taxon>Eukaryota</taxon>
        <taxon>Fungi</taxon>
        <taxon>Dikarya</taxon>
        <taxon>Ascomycota</taxon>
        <taxon>Pezizomycotina</taxon>
        <taxon>Sordariomycetes</taxon>
        <taxon>Hypocreomycetidae</taxon>
        <taxon>Hypocreales</taxon>
        <taxon>Nectriaceae</taxon>
        <taxon>Fusarium</taxon>
        <taxon>Fusarium oxysporum species complex</taxon>
    </lineage>
</organism>
<dbReference type="AlphaFoldDB" id="A0A0D2Y1T7"/>
<protein>
    <submittedName>
        <fullName evidence="3">Uncharacterized protein</fullName>
    </submittedName>
</protein>
<keyword evidence="2" id="KW-0732">Signal</keyword>
<proteinExistence type="predicted"/>
<feature type="signal peptide" evidence="2">
    <location>
        <begin position="1"/>
        <end position="18"/>
    </location>
</feature>
<dbReference type="InterPro" id="IPR052953">
    <property type="entry name" value="Ser-rich/MCO-related"/>
</dbReference>
<evidence type="ECO:0000256" key="2">
    <source>
        <dbReference type="SAM" id="SignalP"/>
    </source>
</evidence>
<dbReference type="PANTHER" id="PTHR34883">
    <property type="entry name" value="SERINE-RICH PROTEIN, PUTATIVE-RELATED-RELATED"/>
    <property type="match status" value="1"/>
</dbReference>
<accession>A0A0D2Y1T7</accession>
<sequence>MLPKQFLGLSFILVGSWAQKAPETVEPDMTEAPSSTTNTATTTTITTHTINVGAAGHKFTPNDIKADVGDILEYRFYPDAHWVIRGDFDNPCIPYDSTNSARLPDSGRGGFNEAYHKAFSNNAMPSNLNGTLPVVEAGVDSPNSTAPGYWVYKPMSPIASSSGQSHGTSPPITPSHNFPQDVTRMMSQDRSSLNTN</sequence>
<feature type="chain" id="PRO_5002255640" evidence="2">
    <location>
        <begin position="19"/>
        <end position="196"/>
    </location>
</feature>
<dbReference type="InterPro" id="IPR008972">
    <property type="entry name" value="Cupredoxin"/>
</dbReference>
<reference evidence="4" key="1">
    <citation type="journal article" date="2012" name="Mol. Plant Microbe Interact.">
        <title>A highly conserved effector in Fusarium oxysporum is required for full virulence on Arabidopsis.</title>
        <authorList>
            <person name="Thatcher L.F."/>
            <person name="Gardiner D.M."/>
            <person name="Kazan K."/>
            <person name="Manners J."/>
        </authorList>
    </citation>
    <scope>NUCLEOTIDE SEQUENCE [LARGE SCALE GENOMIC DNA]</scope>
    <source>
        <strain evidence="4">Fo5176</strain>
    </source>
</reference>
<reference evidence="3" key="2">
    <citation type="submission" date="2025-08" db="UniProtKB">
        <authorList>
            <consortium name="EnsemblFungi"/>
        </authorList>
    </citation>
    <scope>IDENTIFICATION</scope>
    <source>
        <strain evidence="3">4287 / CBS 123668 / FGSC 9935 / NRRL 34936</strain>
    </source>
</reference>
<feature type="region of interest" description="Disordered" evidence="1">
    <location>
        <begin position="160"/>
        <end position="180"/>
    </location>
</feature>
<dbReference type="PANTHER" id="PTHR34883:SF8">
    <property type="entry name" value="EXTRACELLULAR SERINE-RICH PROTEIN (AFU_ORTHOLOGUE AFUA_6G00670)"/>
    <property type="match status" value="1"/>
</dbReference>
<name>A0A0D2Y1T7_FUSOF</name>
<evidence type="ECO:0000256" key="1">
    <source>
        <dbReference type="SAM" id="MobiDB-lite"/>
    </source>
</evidence>
<evidence type="ECO:0000313" key="4">
    <source>
        <dbReference type="Proteomes" id="UP000002489"/>
    </source>
</evidence>
<evidence type="ECO:0000313" key="3">
    <source>
        <dbReference type="EnsemblFungi" id="FOXG_10230P0"/>
    </source>
</evidence>
<dbReference type="EnsemblFungi" id="FOXG_10230T0">
    <property type="protein sequence ID" value="FOXG_10230P0"/>
    <property type="gene ID" value="FOXG_10230"/>
</dbReference>
<dbReference type="SUPFAM" id="SSF49503">
    <property type="entry name" value="Cupredoxins"/>
    <property type="match status" value="1"/>
</dbReference>
<dbReference type="Proteomes" id="UP000002489">
    <property type="component" value="Unassembled WGS sequence"/>
</dbReference>